<organism evidence="1 2">
    <name type="scientific">Desulfurispira natronophila</name>
    <dbReference type="NCBI Taxonomy" id="682562"/>
    <lineage>
        <taxon>Bacteria</taxon>
        <taxon>Pseudomonadati</taxon>
        <taxon>Chrysiogenota</taxon>
        <taxon>Chrysiogenia</taxon>
        <taxon>Chrysiogenales</taxon>
        <taxon>Chrysiogenaceae</taxon>
        <taxon>Desulfurispira</taxon>
    </lineage>
</organism>
<dbReference type="Proteomes" id="UP000528322">
    <property type="component" value="Unassembled WGS sequence"/>
</dbReference>
<keyword evidence="2" id="KW-1185">Reference proteome</keyword>
<gene>
    <name evidence="1" type="ORF">HNR37_000035</name>
</gene>
<reference evidence="1 2" key="1">
    <citation type="submission" date="2020-08" db="EMBL/GenBank/DDBJ databases">
        <title>Genomic Encyclopedia of Type Strains, Phase IV (KMG-IV): sequencing the most valuable type-strain genomes for metagenomic binning, comparative biology and taxonomic classification.</title>
        <authorList>
            <person name="Goeker M."/>
        </authorList>
    </citation>
    <scope>NUCLEOTIDE SEQUENCE [LARGE SCALE GENOMIC DNA]</scope>
    <source>
        <strain evidence="1 2">DSM 22071</strain>
    </source>
</reference>
<proteinExistence type="predicted"/>
<dbReference type="InterPro" id="IPR015867">
    <property type="entry name" value="N-reg_PII/ATP_PRibTrfase_C"/>
</dbReference>
<dbReference type="AlphaFoldDB" id="A0A7W8DFT6"/>
<evidence type="ECO:0000313" key="1">
    <source>
        <dbReference type="EMBL" id="MBB5020732.1"/>
    </source>
</evidence>
<dbReference type="RefSeq" id="WP_183728082.1">
    <property type="nucleotide sequence ID" value="NZ_JACHID010000001.1"/>
</dbReference>
<accession>A0A7W8DFT6</accession>
<dbReference type="EMBL" id="JACHID010000001">
    <property type="protein sequence ID" value="MBB5020732.1"/>
    <property type="molecule type" value="Genomic_DNA"/>
</dbReference>
<name>A0A7W8DFT6_9BACT</name>
<dbReference type="GO" id="GO:0006808">
    <property type="term" value="P:regulation of nitrogen utilization"/>
    <property type="evidence" value="ECO:0007669"/>
    <property type="project" value="InterPro"/>
</dbReference>
<comment type="caution">
    <text evidence="1">The sequence shown here is derived from an EMBL/GenBank/DDBJ whole genome shotgun (WGS) entry which is preliminary data.</text>
</comment>
<dbReference type="SMART" id="SM00938">
    <property type="entry name" value="P-II"/>
    <property type="match status" value="1"/>
</dbReference>
<protein>
    <submittedName>
        <fullName evidence="1">Nitrogen regulatory protein PII</fullName>
    </submittedName>
</protein>
<dbReference type="SUPFAM" id="SSF54913">
    <property type="entry name" value="GlnB-like"/>
    <property type="match status" value="2"/>
</dbReference>
<dbReference type="PROSITE" id="PS51343">
    <property type="entry name" value="PII_GLNB_DOM"/>
    <property type="match status" value="2"/>
</dbReference>
<evidence type="ECO:0000313" key="2">
    <source>
        <dbReference type="Proteomes" id="UP000528322"/>
    </source>
</evidence>
<dbReference type="GO" id="GO:0030234">
    <property type="term" value="F:enzyme regulator activity"/>
    <property type="evidence" value="ECO:0007669"/>
    <property type="project" value="InterPro"/>
</dbReference>
<sequence>MINHKLLVTVARKGIAPKIVKATKKAGAEGGTTILGRGTGYMQRSFLGIPIEPEREIVLTLIPSEMVESVLEAVARSGKFYQEGNGVAFVMNACMVAGIAHLKIQCDLDSYQGGYMERTPHELIITIVNRGNAELVVDAAREAGAGGGTIIYGRGTGIHEQAKLFSIAIEPEKDLVLTLIESDRTDAVLHAIRQGTGLDEPGKGIAMVLPVERTIGISRLCGEEIAAQVDK</sequence>
<dbReference type="InterPro" id="IPR002187">
    <property type="entry name" value="N-reg_PII"/>
</dbReference>
<dbReference type="InterPro" id="IPR011322">
    <property type="entry name" value="N-reg_PII-like_a/b"/>
</dbReference>
<dbReference type="Gene3D" id="3.30.70.120">
    <property type="match status" value="2"/>
</dbReference>